<reference evidence="1 2" key="1">
    <citation type="submission" date="2016-11" db="EMBL/GenBank/DDBJ databases">
        <authorList>
            <person name="Jaros S."/>
            <person name="Januszkiewicz K."/>
            <person name="Wedrychowicz H."/>
        </authorList>
    </citation>
    <scope>NUCLEOTIDE SEQUENCE [LARGE SCALE GENOMIC DNA]</scope>
    <source>
        <strain evidence="1 2">DSM 3089</strain>
    </source>
</reference>
<dbReference type="Proteomes" id="UP000184526">
    <property type="component" value="Unassembled WGS sequence"/>
</dbReference>
<dbReference type="OrthoDB" id="1897840at2"/>
<dbReference type="RefSeq" id="WP_072830960.1">
    <property type="nucleotide sequence ID" value="NZ_FQXP01000004.1"/>
</dbReference>
<organism evidence="1 2">
    <name type="scientific">Clostridium collagenovorans DSM 3089</name>
    <dbReference type="NCBI Taxonomy" id="1121306"/>
    <lineage>
        <taxon>Bacteria</taxon>
        <taxon>Bacillati</taxon>
        <taxon>Bacillota</taxon>
        <taxon>Clostridia</taxon>
        <taxon>Eubacteriales</taxon>
        <taxon>Clostridiaceae</taxon>
        <taxon>Clostridium</taxon>
    </lineage>
</organism>
<proteinExistence type="predicted"/>
<evidence type="ECO:0008006" key="3">
    <source>
        <dbReference type="Google" id="ProtNLM"/>
    </source>
</evidence>
<sequence length="249" mass="28880">MFKFDHFIININKKYQKDKKIIASITDAGLPYKPSWGKGTKGFKASNLWIGNEYLEMITILNPNGGGWKSDWVDLYNKGHRGLICIMLDVNNIDDIYNLLLSKNVKITKPEPLKFKWFFNLFTRVMPWQNCYSDFLEGIPLQIGFQQMNDEKSREFMQGYMIPNSKVNNITGISKVIINGPLTPKDRQLISKIFDKNIVKNYPLTIHLNHNQVLVFEESADYSVDIMTNCDNKTFNNKLISIENVQIKN</sequence>
<gene>
    <name evidence="1" type="ORF">SAMN02745196_01153</name>
</gene>
<accession>A0A1M5V7K9</accession>
<protein>
    <recommendedName>
        <fullName evidence="3">Glyoxalase-like domain-containing protein</fullName>
    </recommendedName>
</protein>
<dbReference type="EMBL" id="FQXP01000004">
    <property type="protein sequence ID" value="SHH71207.1"/>
    <property type="molecule type" value="Genomic_DNA"/>
</dbReference>
<evidence type="ECO:0000313" key="2">
    <source>
        <dbReference type="Proteomes" id="UP000184526"/>
    </source>
</evidence>
<dbReference type="AlphaFoldDB" id="A0A1M5V7K9"/>
<evidence type="ECO:0000313" key="1">
    <source>
        <dbReference type="EMBL" id="SHH71207.1"/>
    </source>
</evidence>
<keyword evidence="2" id="KW-1185">Reference proteome</keyword>
<name>A0A1M5V7K9_9CLOT</name>